<dbReference type="PANTHER" id="PTHR10815">
    <property type="entry name" value="METHYLATED-DNA--PROTEIN-CYSTEINE METHYLTRANSFERASE"/>
    <property type="match status" value="1"/>
</dbReference>
<dbReference type="EMBL" id="FXAZ01000005">
    <property type="protein sequence ID" value="SMG52982.1"/>
    <property type="molecule type" value="Genomic_DNA"/>
</dbReference>
<dbReference type="FunFam" id="1.10.10.10:FF:000214">
    <property type="entry name" value="Methylated-DNA--protein-cysteine methyltransferase"/>
    <property type="match status" value="1"/>
</dbReference>
<dbReference type="GO" id="GO:0032259">
    <property type="term" value="P:methylation"/>
    <property type="evidence" value="ECO:0007669"/>
    <property type="project" value="UniProtKB-KW"/>
</dbReference>
<keyword evidence="11" id="KW-1185">Reference proteome</keyword>
<protein>
    <recommendedName>
        <fullName evidence="3">methylated-DNA--[protein]-cysteine S-methyltransferase</fullName>
        <ecNumber evidence="3">2.1.1.63</ecNumber>
    </recommendedName>
</protein>
<dbReference type="EC" id="2.1.1.63" evidence="3"/>
<evidence type="ECO:0000256" key="6">
    <source>
        <dbReference type="ARBA" id="ARBA00022763"/>
    </source>
</evidence>
<evidence type="ECO:0000313" key="10">
    <source>
        <dbReference type="EMBL" id="SMG52982.1"/>
    </source>
</evidence>
<evidence type="ECO:0000256" key="2">
    <source>
        <dbReference type="ARBA" id="ARBA00008711"/>
    </source>
</evidence>
<evidence type="ECO:0000256" key="7">
    <source>
        <dbReference type="ARBA" id="ARBA00023204"/>
    </source>
</evidence>
<evidence type="ECO:0000256" key="1">
    <source>
        <dbReference type="ARBA" id="ARBA00001286"/>
    </source>
</evidence>
<evidence type="ECO:0000256" key="4">
    <source>
        <dbReference type="ARBA" id="ARBA00022603"/>
    </source>
</evidence>
<dbReference type="Proteomes" id="UP000193834">
    <property type="component" value="Unassembled WGS sequence"/>
</dbReference>
<dbReference type="InterPro" id="IPR036631">
    <property type="entry name" value="MGMT_N_sf"/>
</dbReference>
<gene>
    <name evidence="10" type="ORF">SAMN06295960_3424</name>
</gene>
<dbReference type="STRING" id="1852522.SAMN06295960_3424"/>
<evidence type="ECO:0000259" key="9">
    <source>
        <dbReference type="Pfam" id="PF01035"/>
    </source>
</evidence>
<dbReference type="PROSITE" id="PS00374">
    <property type="entry name" value="MGMT"/>
    <property type="match status" value="1"/>
</dbReference>
<name>A0A1X7LI92_9BACL</name>
<keyword evidence="5 10" id="KW-0808">Transferase</keyword>
<dbReference type="CDD" id="cd06445">
    <property type="entry name" value="ATase"/>
    <property type="match status" value="1"/>
</dbReference>
<comment type="similarity">
    <text evidence="2">Belongs to the MGMT family.</text>
</comment>
<reference evidence="10 11" key="1">
    <citation type="submission" date="2017-04" db="EMBL/GenBank/DDBJ databases">
        <authorList>
            <person name="Afonso C.L."/>
            <person name="Miller P.J."/>
            <person name="Scott M.A."/>
            <person name="Spackman E."/>
            <person name="Goraichik I."/>
            <person name="Dimitrov K.M."/>
            <person name="Suarez D.L."/>
            <person name="Swayne D.E."/>
        </authorList>
    </citation>
    <scope>NUCLEOTIDE SEQUENCE [LARGE SCALE GENOMIC DNA]</scope>
    <source>
        <strain evidence="10 11">11</strain>
    </source>
</reference>
<comment type="catalytic activity">
    <reaction evidence="8">
        <text>a 6-O-methyl-2'-deoxyguanosine in DNA + L-cysteinyl-[protein] = S-methyl-L-cysteinyl-[protein] + a 2'-deoxyguanosine in DNA</text>
        <dbReference type="Rhea" id="RHEA:24000"/>
        <dbReference type="Rhea" id="RHEA-COMP:10131"/>
        <dbReference type="Rhea" id="RHEA-COMP:10132"/>
        <dbReference type="Rhea" id="RHEA-COMP:11367"/>
        <dbReference type="Rhea" id="RHEA-COMP:11368"/>
        <dbReference type="ChEBI" id="CHEBI:29950"/>
        <dbReference type="ChEBI" id="CHEBI:82612"/>
        <dbReference type="ChEBI" id="CHEBI:85445"/>
        <dbReference type="ChEBI" id="CHEBI:85448"/>
        <dbReference type="EC" id="2.1.1.63"/>
    </reaction>
</comment>
<dbReference type="AlphaFoldDB" id="A0A1X7LI92"/>
<dbReference type="SUPFAM" id="SSF53155">
    <property type="entry name" value="Methylated DNA-protein cysteine methyltransferase domain"/>
    <property type="match status" value="1"/>
</dbReference>
<dbReference type="Gene3D" id="1.10.10.10">
    <property type="entry name" value="Winged helix-like DNA-binding domain superfamily/Winged helix DNA-binding domain"/>
    <property type="match status" value="1"/>
</dbReference>
<dbReference type="NCBIfam" id="TIGR00589">
    <property type="entry name" value="ogt"/>
    <property type="match status" value="1"/>
</dbReference>
<dbReference type="SUPFAM" id="SSF46767">
    <property type="entry name" value="Methylated DNA-protein cysteine methyltransferase, C-terminal domain"/>
    <property type="match status" value="1"/>
</dbReference>
<dbReference type="GO" id="GO:0006281">
    <property type="term" value="P:DNA repair"/>
    <property type="evidence" value="ECO:0007669"/>
    <property type="project" value="UniProtKB-KW"/>
</dbReference>
<dbReference type="InterPro" id="IPR001497">
    <property type="entry name" value="MethylDNA_cys_MeTrfase_AS"/>
</dbReference>
<dbReference type="Pfam" id="PF01035">
    <property type="entry name" value="DNA_binding_1"/>
    <property type="match status" value="1"/>
</dbReference>
<evidence type="ECO:0000313" key="11">
    <source>
        <dbReference type="Proteomes" id="UP000193834"/>
    </source>
</evidence>
<dbReference type="Gene3D" id="3.30.160.70">
    <property type="entry name" value="Methylated DNA-protein cysteine methyltransferase domain"/>
    <property type="match status" value="1"/>
</dbReference>
<evidence type="ECO:0000256" key="3">
    <source>
        <dbReference type="ARBA" id="ARBA00011918"/>
    </source>
</evidence>
<keyword evidence="6" id="KW-0227">DNA damage</keyword>
<dbReference type="InterPro" id="IPR036388">
    <property type="entry name" value="WH-like_DNA-bd_sf"/>
</dbReference>
<comment type="catalytic activity">
    <reaction evidence="1">
        <text>a 4-O-methyl-thymidine in DNA + L-cysteinyl-[protein] = a thymidine in DNA + S-methyl-L-cysteinyl-[protein]</text>
        <dbReference type="Rhea" id="RHEA:53428"/>
        <dbReference type="Rhea" id="RHEA-COMP:10131"/>
        <dbReference type="Rhea" id="RHEA-COMP:10132"/>
        <dbReference type="Rhea" id="RHEA-COMP:13555"/>
        <dbReference type="Rhea" id="RHEA-COMP:13556"/>
        <dbReference type="ChEBI" id="CHEBI:29950"/>
        <dbReference type="ChEBI" id="CHEBI:82612"/>
        <dbReference type="ChEBI" id="CHEBI:137386"/>
        <dbReference type="ChEBI" id="CHEBI:137387"/>
        <dbReference type="EC" id="2.1.1.63"/>
    </reaction>
</comment>
<keyword evidence="7" id="KW-0234">DNA repair</keyword>
<sequence length="181" mass="20571">MSMRRTPFHKEQEEKKKIYWTELTIRDWRLLAAATEKGLCFVGSEGASMDEMHYFLHTRFKGSYILVHDPEVMDSYVQALSNFLLGNSRALHLPFDLEGTPFQQEVWEALKHIPFGQTRSYSELAHELARPSAVRAVGSAIGANPVLIAIPCHRVLGKNGKLTGYRGGLDMKKRLLDLELK</sequence>
<evidence type="ECO:0000256" key="8">
    <source>
        <dbReference type="ARBA" id="ARBA00049348"/>
    </source>
</evidence>
<dbReference type="InterPro" id="IPR036217">
    <property type="entry name" value="MethylDNA_cys_MeTrfase_DNAb"/>
</dbReference>
<dbReference type="PANTHER" id="PTHR10815:SF12">
    <property type="entry name" value="METHYLATED-DNA--PROTEIN-CYSTEINE METHYLTRANSFERASE, INDUCIBLE"/>
    <property type="match status" value="1"/>
</dbReference>
<feature type="domain" description="Methylated-DNA-[protein]-cysteine S-methyltransferase DNA binding" evidence="9">
    <location>
        <begin position="101"/>
        <end position="179"/>
    </location>
</feature>
<evidence type="ECO:0000256" key="5">
    <source>
        <dbReference type="ARBA" id="ARBA00022679"/>
    </source>
</evidence>
<keyword evidence="4 10" id="KW-0489">Methyltransferase</keyword>
<proteinExistence type="inferred from homology"/>
<organism evidence="10 11">
    <name type="scientific">Paenibacillus aquistagni</name>
    <dbReference type="NCBI Taxonomy" id="1852522"/>
    <lineage>
        <taxon>Bacteria</taxon>
        <taxon>Bacillati</taxon>
        <taxon>Bacillota</taxon>
        <taxon>Bacilli</taxon>
        <taxon>Bacillales</taxon>
        <taxon>Paenibacillaceae</taxon>
        <taxon>Paenibacillus</taxon>
    </lineage>
</organism>
<accession>A0A1X7LI92</accession>
<dbReference type="RefSeq" id="WP_244903445.1">
    <property type="nucleotide sequence ID" value="NZ_FXAZ01000005.1"/>
</dbReference>
<dbReference type="GO" id="GO:0003908">
    <property type="term" value="F:methylated-DNA-[protein]-cysteine S-methyltransferase activity"/>
    <property type="evidence" value="ECO:0007669"/>
    <property type="project" value="UniProtKB-EC"/>
</dbReference>
<dbReference type="InterPro" id="IPR014048">
    <property type="entry name" value="MethylDNA_cys_MeTrfase_DNA-bd"/>
</dbReference>